<evidence type="ECO:0000259" key="11">
    <source>
        <dbReference type="PROSITE" id="PS51371"/>
    </source>
</evidence>
<feature type="domain" description="CBS" evidence="11">
    <location>
        <begin position="244"/>
        <end position="300"/>
    </location>
</feature>
<dbReference type="SUPFAM" id="SSF161093">
    <property type="entry name" value="MgtE membrane domain-like"/>
    <property type="match status" value="1"/>
</dbReference>
<dbReference type="InParanoid" id="A0A4R2PCW0"/>
<keyword evidence="3 9" id="KW-0813">Transport</keyword>
<feature type="transmembrane region" description="Helical" evidence="9">
    <location>
        <begin position="399"/>
        <end position="421"/>
    </location>
</feature>
<keyword evidence="9" id="KW-0479">Metal-binding</keyword>
<dbReference type="RefSeq" id="WP_132708953.1">
    <property type="nucleotide sequence ID" value="NZ_JACIGF010000008.1"/>
</dbReference>
<evidence type="ECO:0000256" key="10">
    <source>
        <dbReference type="SAM" id="MobiDB-lite"/>
    </source>
</evidence>
<comment type="subcellular location">
    <subcellularLocation>
        <location evidence="9">Cell membrane</location>
        <topology evidence="9">Multi-pass membrane protein</topology>
    </subcellularLocation>
    <subcellularLocation>
        <location evidence="1">Membrane</location>
        <topology evidence="1">Multi-pass membrane protein</topology>
    </subcellularLocation>
</comment>
<feature type="transmembrane region" description="Helical" evidence="9">
    <location>
        <begin position="325"/>
        <end position="345"/>
    </location>
</feature>
<dbReference type="NCBIfam" id="TIGR00400">
    <property type="entry name" value="mgtE"/>
    <property type="match status" value="1"/>
</dbReference>
<evidence type="ECO:0000313" key="12">
    <source>
        <dbReference type="EMBL" id="TCP33023.1"/>
    </source>
</evidence>
<keyword evidence="4 9" id="KW-0812">Transmembrane</keyword>
<reference evidence="12 13" key="1">
    <citation type="submission" date="2019-03" db="EMBL/GenBank/DDBJ databases">
        <title>Genomic Encyclopedia of Type Strains, Phase IV (KMG-IV): sequencing the most valuable type-strain genomes for metagenomic binning, comparative biology and taxonomic classification.</title>
        <authorList>
            <person name="Goeker M."/>
        </authorList>
    </citation>
    <scope>NUCLEOTIDE SEQUENCE [LARGE SCALE GENOMIC DNA]</scope>
    <source>
        <strain evidence="12 13">DSM 2132</strain>
    </source>
</reference>
<evidence type="ECO:0000256" key="6">
    <source>
        <dbReference type="ARBA" id="ARBA00022989"/>
    </source>
</evidence>
<comment type="similarity">
    <text evidence="2 9">Belongs to the SLC41A transporter family.</text>
</comment>
<keyword evidence="9" id="KW-1003">Cell membrane</keyword>
<organism evidence="12 13">
    <name type="scientific">Rhodothalassium salexigens DSM 2132</name>
    <dbReference type="NCBI Taxonomy" id="1188247"/>
    <lineage>
        <taxon>Bacteria</taxon>
        <taxon>Pseudomonadati</taxon>
        <taxon>Pseudomonadota</taxon>
        <taxon>Alphaproteobacteria</taxon>
        <taxon>Rhodothalassiales</taxon>
        <taxon>Rhodothalassiaceae</taxon>
        <taxon>Rhodothalassium</taxon>
    </lineage>
</organism>
<dbReference type="SUPFAM" id="SSF158791">
    <property type="entry name" value="MgtE N-terminal domain-like"/>
    <property type="match status" value="1"/>
</dbReference>
<name>A0A4R2PCW0_RHOSA</name>
<evidence type="ECO:0000256" key="4">
    <source>
        <dbReference type="ARBA" id="ARBA00022692"/>
    </source>
</evidence>
<dbReference type="SMART" id="SM00116">
    <property type="entry name" value="CBS"/>
    <property type="match status" value="2"/>
</dbReference>
<evidence type="ECO:0000313" key="13">
    <source>
        <dbReference type="Proteomes" id="UP000295399"/>
    </source>
</evidence>
<dbReference type="SUPFAM" id="SSF54631">
    <property type="entry name" value="CBS-domain pair"/>
    <property type="match status" value="1"/>
</dbReference>
<evidence type="ECO:0000256" key="7">
    <source>
        <dbReference type="ARBA" id="ARBA00023136"/>
    </source>
</evidence>
<dbReference type="Pfam" id="PF00571">
    <property type="entry name" value="CBS"/>
    <property type="match status" value="1"/>
</dbReference>
<feature type="transmembrane region" description="Helical" evidence="9">
    <location>
        <begin position="351"/>
        <end position="378"/>
    </location>
</feature>
<feature type="transmembrane region" description="Helical" evidence="9">
    <location>
        <begin position="427"/>
        <end position="452"/>
    </location>
</feature>
<dbReference type="InterPro" id="IPR046342">
    <property type="entry name" value="CBS_dom_sf"/>
</dbReference>
<dbReference type="InterPro" id="IPR006667">
    <property type="entry name" value="SLC41_membr_dom"/>
</dbReference>
<dbReference type="Proteomes" id="UP000295399">
    <property type="component" value="Unassembled WGS sequence"/>
</dbReference>
<dbReference type="Gene3D" id="3.10.580.10">
    <property type="entry name" value="CBS-domain"/>
    <property type="match status" value="1"/>
</dbReference>
<dbReference type="Pfam" id="PF01769">
    <property type="entry name" value="MgtE"/>
    <property type="match status" value="1"/>
</dbReference>
<dbReference type="Pfam" id="PF03448">
    <property type="entry name" value="MgtE_N"/>
    <property type="match status" value="1"/>
</dbReference>
<comment type="subunit">
    <text evidence="9">Homodimer.</text>
</comment>
<keyword evidence="8" id="KW-0129">CBS domain</keyword>
<dbReference type="InterPro" id="IPR006669">
    <property type="entry name" value="MgtE_transporter"/>
</dbReference>
<dbReference type="InterPro" id="IPR038076">
    <property type="entry name" value="MgtE_N_sf"/>
</dbReference>
<dbReference type="PROSITE" id="PS51371">
    <property type="entry name" value="CBS"/>
    <property type="match status" value="1"/>
</dbReference>
<dbReference type="CDD" id="cd04606">
    <property type="entry name" value="CBS_pair_Mg_transporter"/>
    <property type="match status" value="1"/>
</dbReference>
<sequence length="488" mass="52434">MTDRPPERRAPWPEPPDLLPDEGGGTLLKTRSDDDRDPSSQDAHLQVDFVQQVVEAVRREDAAEAADLVDGLALPDLADLFEVLPPSDRRQLAALAGDNLDPAVLPELDGQVFTDVVRQVPATLVAEAVRQLDSDDAIAVIEELDEDVQNQVLRRLAAADRVVIEEGLAYPEESAGRIMQRDLVAVPQFWTVGQTIDYLRAENPSLPDDFYEIIVTDPFHRPVGAIALSRVMRNERRVKIGDIMTRDPHLIDVMADQEDVAYQFNKYHLISAAVIDQSRRLVGVITVDDIVHVVEQEAQEDILALAGVSEGGVNESIVTMTRSRFTWLLVNLGTAVLASAVIGRFEATIQQLVALAVLMPIVASMGGNAGTQTMTVAVRALATKELSAANALRIVNKELLVGLINGALLAGVIGGVAWAWFGDPLLAGVLAAAMVINLAVAGLSGILVPMTLSRLGIDPAVSSTVFVTTITDVIGFLAFLGLAALVLL</sequence>
<proteinExistence type="inferred from homology"/>
<dbReference type="InterPro" id="IPR000644">
    <property type="entry name" value="CBS_dom"/>
</dbReference>
<evidence type="ECO:0000256" key="9">
    <source>
        <dbReference type="RuleBase" id="RU362011"/>
    </source>
</evidence>
<dbReference type="PANTHER" id="PTHR43773">
    <property type="entry name" value="MAGNESIUM TRANSPORTER MGTE"/>
    <property type="match status" value="1"/>
</dbReference>
<gene>
    <name evidence="12" type="ORF">EV659_108123</name>
</gene>
<evidence type="ECO:0000256" key="8">
    <source>
        <dbReference type="PROSITE-ProRule" id="PRU00703"/>
    </source>
</evidence>
<comment type="caution">
    <text evidence="12">The sequence shown here is derived from an EMBL/GenBank/DDBJ whole genome shotgun (WGS) entry which is preliminary data.</text>
</comment>
<evidence type="ECO:0000256" key="3">
    <source>
        <dbReference type="ARBA" id="ARBA00022448"/>
    </source>
</evidence>
<dbReference type="EMBL" id="SLXO01000008">
    <property type="protein sequence ID" value="TCP33023.1"/>
    <property type="molecule type" value="Genomic_DNA"/>
</dbReference>
<comment type="function">
    <text evidence="9">Acts as a magnesium transporter.</text>
</comment>
<evidence type="ECO:0000256" key="1">
    <source>
        <dbReference type="ARBA" id="ARBA00004141"/>
    </source>
</evidence>
<feature type="region of interest" description="Disordered" evidence="10">
    <location>
        <begin position="1"/>
        <end position="43"/>
    </location>
</feature>
<dbReference type="Gene3D" id="1.25.60.10">
    <property type="entry name" value="MgtE N-terminal domain-like"/>
    <property type="match status" value="1"/>
</dbReference>
<keyword evidence="5 9" id="KW-0460">Magnesium</keyword>
<dbReference type="InterPro" id="IPR006668">
    <property type="entry name" value="Mg_transptr_MgtE_intracell_dom"/>
</dbReference>
<evidence type="ECO:0000256" key="5">
    <source>
        <dbReference type="ARBA" id="ARBA00022842"/>
    </source>
</evidence>
<keyword evidence="6 9" id="KW-1133">Transmembrane helix</keyword>
<keyword evidence="7 9" id="KW-0472">Membrane</keyword>
<dbReference type="GO" id="GO:0005886">
    <property type="term" value="C:plasma membrane"/>
    <property type="evidence" value="ECO:0007669"/>
    <property type="project" value="UniProtKB-SubCell"/>
</dbReference>
<dbReference type="InterPro" id="IPR036739">
    <property type="entry name" value="SLC41_membr_dom_sf"/>
</dbReference>
<feature type="transmembrane region" description="Helical" evidence="9">
    <location>
        <begin position="464"/>
        <end position="487"/>
    </location>
</feature>
<dbReference type="SMART" id="SM00924">
    <property type="entry name" value="MgtE_N"/>
    <property type="match status" value="1"/>
</dbReference>
<protein>
    <recommendedName>
        <fullName evidence="9">Magnesium transporter MgtE</fullName>
    </recommendedName>
</protein>
<accession>A0A4R2PCW0</accession>
<evidence type="ECO:0000256" key="2">
    <source>
        <dbReference type="ARBA" id="ARBA00009749"/>
    </source>
</evidence>
<dbReference type="GO" id="GO:0015095">
    <property type="term" value="F:magnesium ion transmembrane transporter activity"/>
    <property type="evidence" value="ECO:0007669"/>
    <property type="project" value="UniProtKB-UniRule"/>
</dbReference>
<keyword evidence="13" id="KW-1185">Reference proteome</keyword>
<dbReference type="PANTHER" id="PTHR43773:SF1">
    <property type="entry name" value="MAGNESIUM TRANSPORTER MGTE"/>
    <property type="match status" value="1"/>
</dbReference>
<feature type="compositionally biased region" description="Basic and acidic residues" evidence="10">
    <location>
        <begin position="1"/>
        <end position="11"/>
    </location>
</feature>
<dbReference type="Gene3D" id="1.10.357.20">
    <property type="entry name" value="SLC41 divalent cation transporters, integral membrane domain"/>
    <property type="match status" value="1"/>
</dbReference>
<dbReference type="OrthoDB" id="9790355at2"/>
<dbReference type="AlphaFoldDB" id="A0A4R2PCW0"/>
<feature type="compositionally biased region" description="Basic and acidic residues" evidence="10">
    <location>
        <begin position="30"/>
        <end position="39"/>
    </location>
</feature>
<dbReference type="GO" id="GO:0046872">
    <property type="term" value="F:metal ion binding"/>
    <property type="evidence" value="ECO:0007669"/>
    <property type="project" value="UniProtKB-KW"/>
</dbReference>